<dbReference type="InterPro" id="IPR011898">
    <property type="entry name" value="PorD_KorD"/>
</dbReference>
<keyword evidence="6" id="KW-0411">Iron-sulfur</keyword>
<dbReference type="Gene3D" id="3.30.70.20">
    <property type="match status" value="2"/>
</dbReference>
<evidence type="ECO:0000259" key="7">
    <source>
        <dbReference type="PROSITE" id="PS51379"/>
    </source>
</evidence>
<dbReference type="InterPro" id="IPR017900">
    <property type="entry name" value="4Fe4S_Fe_S_CS"/>
</dbReference>
<keyword evidence="5" id="KW-0408">Iron</keyword>
<dbReference type="PROSITE" id="PS00198">
    <property type="entry name" value="4FE4S_FER_1"/>
    <property type="match status" value="1"/>
</dbReference>
<comment type="cofactor">
    <cofactor evidence="1">
        <name>[4Fe-4S] cluster</name>
        <dbReference type="ChEBI" id="CHEBI:49883"/>
    </cofactor>
</comment>
<keyword evidence="2" id="KW-0004">4Fe-4S</keyword>
<reference evidence="9" key="1">
    <citation type="journal article" date="2015" name="MBio">
        <title>Genome-Resolved Metagenomic Analysis Reveals Roles for Candidate Phyla and Other Microbial Community Members in Biogeochemical Transformations in Oil Reservoirs.</title>
        <authorList>
            <person name="Hu P."/>
            <person name="Tom L."/>
            <person name="Singh A."/>
            <person name="Thomas B.C."/>
            <person name="Baker B.J."/>
            <person name="Piceno Y.M."/>
            <person name="Andersen G.L."/>
            <person name="Banfield J.F."/>
        </authorList>
    </citation>
    <scope>NUCLEOTIDE SEQUENCE [LARGE SCALE GENOMIC DNA]</scope>
</reference>
<proteinExistence type="predicted"/>
<evidence type="ECO:0000256" key="2">
    <source>
        <dbReference type="ARBA" id="ARBA00022485"/>
    </source>
</evidence>
<dbReference type="AlphaFoldDB" id="A0A101I1U7"/>
<dbReference type="SUPFAM" id="SSF54862">
    <property type="entry name" value="4Fe-4S ferredoxins"/>
    <property type="match status" value="1"/>
</dbReference>
<dbReference type="GO" id="GO:0016625">
    <property type="term" value="F:oxidoreductase activity, acting on the aldehyde or oxo group of donors, iron-sulfur protein as acceptor"/>
    <property type="evidence" value="ECO:0007669"/>
    <property type="project" value="InterPro"/>
</dbReference>
<organism evidence="8 9">
    <name type="scientific">candidate division TA06 bacterium 34_109</name>
    <dbReference type="NCBI Taxonomy" id="1635277"/>
    <lineage>
        <taxon>Bacteria</taxon>
        <taxon>Bacteria division TA06</taxon>
    </lineage>
</organism>
<protein>
    <submittedName>
        <fullName evidence="8">2-ketoisovalerate:ferredoxin oxidoreductase (VOR) subunit delta</fullName>
    </submittedName>
</protein>
<evidence type="ECO:0000313" key="9">
    <source>
        <dbReference type="Proteomes" id="UP000053467"/>
    </source>
</evidence>
<keyword evidence="4" id="KW-0677">Repeat</keyword>
<dbReference type="Pfam" id="PF14697">
    <property type="entry name" value="Fer4_21"/>
    <property type="match status" value="1"/>
</dbReference>
<feature type="domain" description="4Fe-4S ferredoxin-type" evidence="7">
    <location>
        <begin position="67"/>
        <end position="96"/>
    </location>
</feature>
<dbReference type="Proteomes" id="UP000053467">
    <property type="component" value="Unassembled WGS sequence"/>
</dbReference>
<dbReference type="PANTHER" id="PTHR43724:SF1">
    <property type="entry name" value="PYRUVATE SYNTHASE SUBUNIT PORD"/>
    <property type="match status" value="1"/>
</dbReference>
<dbReference type="GO" id="GO:0046872">
    <property type="term" value="F:metal ion binding"/>
    <property type="evidence" value="ECO:0007669"/>
    <property type="project" value="UniProtKB-KW"/>
</dbReference>
<feature type="domain" description="4Fe-4S ferredoxin-type" evidence="7">
    <location>
        <begin position="37"/>
        <end position="66"/>
    </location>
</feature>
<comment type="caution">
    <text evidence="8">The sequence shown here is derived from an EMBL/GenBank/DDBJ whole genome shotgun (WGS) entry which is preliminary data.</text>
</comment>
<evidence type="ECO:0000256" key="4">
    <source>
        <dbReference type="ARBA" id="ARBA00022737"/>
    </source>
</evidence>
<accession>A0A101I1U7</accession>
<dbReference type="GO" id="GO:0051539">
    <property type="term" value="F:4 iron, 4 sulfur cluster binding"/>
    <property type="evidence" value="ECO:0007669"/>
    <property type="project" value="UniProtKB-KW"/>
</dbReference>
<evidence type="ECO:0000256" key="1">
    <source>
        <dbReference type="ARBA" id="ARBA00001966"/>
    </source>
</evidence>
<evidence type="ECO:0000313" key="8">
    <source>
        <dbReference type="EMBL" id="KUK86849.1"/>
    </source>
</evidence>
<name>A0A101I1U7_UNCT6</name>
<dbReference type="NCBIfam" id="TIGR02179">
    <property type="entry name" value="PorD_KorD"/>
    <property type="match status" value="1"/>
</dbReference>
<evidence type="ECO:0000256" key="6">
    <source>
        <dbReference type="ARBA" id="ARBA00023014"/>
    </source>
</evidence>
<keyword evidence="3" id="KW-0479">Metal-binding</keyword>
<dbReference type="PROSITE" id="PS51379">
    <property type="entry name" value="4FE4S_FER_2"/>
    <property type="match status" value="2"/>
</dbReference>
<dbReference type="InterPro" id="IPR017896">
    <property type="entry name" value="4Fe4S_Fe-S-bd"/>
</dbReference>
<dbReference type="PANTHER" id="PTHR43724">
    <property type="entry name" value="PYRUVATE SYNTHASE SUBUNIT PORD"/>
    <property type="match status" value="1"/>
</dbReference>
<evidence type="ECO:0000256" key="3">
    <source>
        <dbReference type="ARBA" id="ARBA00022723"/>
    </source>
</evidence>
<dbReference type="EMBL" id="LGGX01000011">
    <property type="protein sequence ID" value="KUK86849.1"/>
    <property type="molecule type" value="Genomic_DNA"/>
</dbReference>
<gene>
    <name evidence="8" type="ORF">XE03_1212</name>
</gene>
<evidence type="ECO:0000256" key="5">
    <source>
        <dbReference type="ARBA" id="ARBA00023004"/>
    </source>
</evidence>
<sequence>MKRDGKKIIFEKESDLPPNAMSLGTTEFNETGSWRNERPVVDKAKCISCGICWKYCPDMSIKEDSEGKAEIDYVFCKGCGICAAECPVKAITMIEEEK</sequence>